<evidence type="ECO:0000313" key="1">
    <source>
        <dbReference type="EMBL" id="OMJ12463.1"/>
    </source>
</evidence>
<gene>
    <name evidence="1" type="ORF">AYI70_g9105</name>
</gene>
<reference evidence="1 2" key="1">
    <citation type="submission" date="2017-01" db="EMBL/GenBank/DDBJ databases">
        <authorList>
            <person name="Mah S.A."/>
            <person name="Swanson W.J."/>
            <person name="Moy G.W."/>
            <person name="Vacquier V.D."/>
        </authorList>
    </citation>
    <scope>NUCLEOTIDE SEQUENCE [LARGE SCALE GENOMIC DNA]</scope>
    <source>
        <strain evidence="1 2">GSMNP</strain>
    </source>
</reference>
<evidence type="ECO:0000313" key="2">
    <source>
        <dbReference type="Proteomes" id="UP000187283"/>
    </source>
</evidence>
<dbReference type="Proteomes" id="UP000187283">
    <property type="component" value="Unassembled WGS sequence"/>
</dbReference>
<name>A0A1R1XCY4_9FUNG</name>
<protein>
    <submittedName>
        <fullName evidence="1">Uncharacterized protein</fullName>
    </submittedName>
</protein>
<accession>A0A1R1XCY4</accession>
<dbReference type="EMBL" id="LSSN01003951">
    <property type="protein sequence ID" value="OMJ12463.1"/>
    <property type="molecule type" value="Genomic_DNA"/>
</dbReference>
<dbReference type="OrthoDB" id="15001at2759"/>
<keyword evidence="2" id="KW-1185">Reference proteome</keyword>
<dbReference type="STRING" id="133412.A0A1R1XCY4"/>
<organism evidence="1 2">
    <name type="scientific">Smittium culicis</name>
    <dbReference type="NCBI Taxonomy" id="133412"/>
    <lineage>
        <taxon>Eukaryota</taxon>
        <taxon>Fungi</taxon>
        <taxon>Fungi incertae sedis</taxon>
        <taxon>Zoopagomycota</taxon>
        <taxon>Kickxellomycotina</taxon>
        <taxon>Harpellomycetes</taxon>
        <taxon>Harpellales</taxon>
        <taxon>Legeriomycetaceae</taxon>
        <taxon>Smittium</taxon>
    </lineage>
</organism>
<dbReference type="AlphaFoldDB" id="A0A1R1XCY4"/>
<dbReference type="Pfam" id="PF05348">
    <property type="entry name" value="UMP1"/>
    <property type="match status" value="1"/>
</dbReference>
<sequence length="91" mass="10271">MSQNNSANYYGVNDTITNGPMRVDQSIEGLSEFEIHLKNPNRPGFLTPVSNLHMDVLNGQDETINVEDILYDVSDKRLNDVHATIVKDLRL</sequence>
<proteinExistence type="predicted"/>
<comment type="caution">
    <text evidence="1">The sequence shown here is derived from an EMBL/GenBank/DDBJ whole genome shotgun (WGS) entry which is preliminary data.</text>
</comment>